<reference evidence="2 3" key="1">
    <citation type="submission" date="2015-01" db="EMBL/GenBank/DDBJ databases">
        <title>Evolution of Trichinella species and genotypes.</title>
        <authorList>
            <person name="Korhonen P.K."/>
            <person name="Edoardo P."/>
            <person name="Giuseppe L.R."/>
            <person name="Gasser R.B."/>
        </authorList>
    </citation>
    <scope>NUCLEOTIDE SEQUENCE [LARGE SCALE GENOMIC DNA]</scope>
    <source>
        <strain evidence="2">ISS13</strain>
    </source>
</reference>
<dbReference type="EMBL" id="JYDR01000470">
    <property type="protein sequence ID" value="KRY64348.1"/>
    <property type="molecule type" value="Genomic_DNA"/>
</dbReference>
<proteinExistence type="predicted"/>
<organism evidence="2 3">
    <name type="scientific">Trichinella pseudospiralis</name>
    <name type="common">Parasitic roundworm</name>
    <dbReference type="NCBI Taxonomy" id="6337"/>
    <lineage>
        <taxon>Eukaryota</taxon>
        <taxon>Metazoa</taxon>
        <taxon>Ecdysozoa</taxon>
        <taxon>Nematoda</taxon>
        <taxon>Enoplea</taxon>
        <taxon>Dorylaimia</taxon>
        <taxon>Trichinellida</taxon>
        <taxon>Trichinellidae</taxon>
        <taxon>Trichinella</taxon>
    </lineage>
</organism>
<accession>A0A0V1DS25</accession>
<name>A0A0V1DS25_TRIPS</name>
<feature type="region of interest" description="Disordered" evidence="1">
    <location>
        <begin position="1"/>
        <end position="27"/>
    </location>
</feature>
<evidence type="ECO:0000313" key="3">
    <source>
        <dbReference type="Proteomes" id="UP000054632"/>
    </source>
</evidence>
<comment type="caution">
    <text evidence="2">The sequence shown here is derived from an EMBL/GenBank/DDBJ whole genome shotgun (WGS) entry which is preliminary data.</text>
</comment>
<dbReference type="AlphaFoldDB" id="A0A0V1DS25"/>
<protein>
    <submittedName>
        <fullName evidence="2">Uncharacterized protein</fullName>
    </submittedName>
</protein>
<evidence type="ECO:0000313" key="2">
    <source>
        <dbReference type="EMBL" id="KRY64348.1"/>
    </source>
</evidence>
<gene>
    <name evidence="2" type="ORF">T4A_2529</name>
</gene>
<evidence type="ECO:0000256" key="1">
    <source>
        <dbReference type="SAM" id="MobiDB-lite"/>
    </source>
</evidence>
<dbReference type="Proteomes" id="UP000054632">
    <property type="component" value="Unassembled WGS sequence"/>
</dbReference>
<sequence>MALYSGRIENGEEKKNKNAGGTLQNSINGTEQIKQIQEACMISWVY</sequence>